<protein>
    <recommendedName>
        <fullName evidence="5">Thioredoxin domain-containing protein</fullName>
    </recommendedName>
</protein>
<dbReference type="SUPFAM" id="SSF52833">
    <property type="entry name" value="Thioredoxin-like"/>
    <property type="match status" value="1"/>
</dbReference>
<dbReference type="InterPro" id="IPR037944">
    <property type="entry name" value="PRX5-like"/>
</dbReference>
<reference evidence="6" key="1">
    <citation type="journal article" date="2015" name="Nature">
        <title>Complex archaea that bridge the gap between prokaryotes and eukaryotes.</title>
        <authorList>
            <person name="Spang A."/>
            <person name="Saw J.H."/>
            <person name="Jorgensen S.L."/>
            <person name="Zaremba-Niedzwiedzka K."/>
            <person name="Martijn J."/>
            <person name="Lind A.E."/>
            <person name="van Eijk R."/>
            <person name="Schleper C."/>
            <person name="Guy L."/>
            <person name="Ettema T.J."/>
        </authorList>
    </citation>
    <scope>NUCLEOTIDE SEQUENCE</scope>
</reference>
<dbReference type="Gene3D" id="3.40.30.10">
    <property type="entry name" value="Glutaredoxin"/>
    <property type="match status" value="1"/>
</dbReference>
<keyword evidence="4" id="KW-0676">Redox-active center</keyword>
<keyword evidence="3" id="KW-0560">Oxidoreductase</keyword>
<dbReference type="GO" id="GO:0045454">
    <property type="term" value="P:cell redox homeostasis"/>
    <property type="evidence" value="ECO:0007669"/>
    <property type="project" value="TreeGrafter"/>
</dbReference>
<evidence type="ECO:0000259" key="5">
    <source>
        <dbReference type="PROSITE" id="PS51352"/>
    </source>
</evidence>
<evidence type="ECO:0000256" key="2">
    <source>
        <dbReference type="ARBA" id="ARBA00022862"/>
    </source>
</evidence>
<dbReference type="PANTHER" id="PTHR10430">
    <property type="entry name" value="PEROXIREDOXIN"/>
    <property type="match status" value="1"/>
</dbReference>
<keyword evidence="2" id="KW-0049">Antioxidant</keyword>
<name>A0A0F9XBW7_9ZZZZ</name>
<evidence type="ECO:0000256" key="1">
    <source>
        <dbReference type="ARBA" id="ARBA00022559"/>
    </source>
</evidence>
<dbReference type="InterPro" id="IPR013740">
    <property type="entry name" value="Redoxin"/>
</dbReference>
<dbReference type="GO" id="GO:0005737">
    <property type="term" value="C:cytoplasm"/>
    <property type="evidence" value="ECO:0007669"/>
    <property type="project" value="TreeGrafter"/>
</dbReference>
<organism evidence="6">
    <name type="scientific">marine sediment metagenome</name>
    <dbReference type="NCBI Taxonomy" id="412755"/>
    <lineage>
        <taxon>unclassified sequences</taxon>
        <taxon>metagenomes</taxon>
        <taxon>ecological metagenomes</taxon>
    </lineage>
</organism>
<dbReference type="Pfam" id="PF08534">
    <property type="entry name" value="Redoxin"/>
    <property type="match status" value="1"/>
</dbReference>
<dbReference type="GO" id="GO:0008379">
    <property type="term" value="F:thioredoxin peroxidase activity"/>
    <property type="evidence" value="ECO:0007669"/>
    <property type="project" value="InterPro"/>
</dbReference>
<accession>A0A0F9XBW7</accession>
<comment type="caution">
    <text evidence="6">The sequence shown here is derived from an EMBL/GenBank/DDBJ whole genome shotgun (WGS) entry which is preliminary data.</text>
</comment>
<dbReference type="InterPro" id="IPR013766">
    <property type="entry name" value="Thioredoxin_domain"/>
</dbReference>
<dbReference type="FunFam" id="3.40.30.10:FF:000020">
    <property type="entry name" value="Peroxiredoxin"/>
    <property type="match status" value="1"/>
</dbReference>
<sequence>MMIEQGQVLPVITLSQLTDDGMKTLTNNDLFEGKKVVLFAVPGAFTPTCSNAHLPEFITLADKIKAKGVDAIYCVSVNDAFVMKAWGDSQNAQEITMLADGDGSFTKSLGLDKDTASFGGVRSTRYAMIIENAVVTGLFVEQDKEFVVSRAESVLEKL</sequence>
<dbReference type="GO" id="GO:0034599">
    <property type="term" value="P:cellular response to oxidative stress"/>
    <property type="evidence" value="ECO:0007669"/>
    <property type="project" value="InterPro"/>
</dbReference>
<dbReference type="AlphaFoldDB" id="A0A0F9XBW7"/>
<proteinExistence type="predicted"/>
<dbReference type="PANTHER" id="PTHR10430:SF16">
    <property type="entry name" value="PEROXIREDOXIN-5, MITOCHONDRIAL"/>
    <property type="match status" value="1"/>
</dbReference>
<keyword evidence="1" id="KW-0575">Peroxidase</keyword>
<dbReference type="InterPro" id="IPR036249">
    <property type="entry name" value="Thioredoxin-like_sf"/>
</dbReference>
<evidence type="ECO:0000256" key="3">
    <source>
        <dbReference type="ARBA" id="ARBA00023002"/>
    </source>
</evidence>
<dbReference type="GO" id="GO:0042744">
    <property type="term" value="P:hydrogen peroxide catabolic process"/>
    <property type="evidence" value="ECO:0007669"/>
    <property type="project" value="TreeGrafter"/>
</dbReference>
<feature type="domain" description="Thioredoxin" evidence="5">
    <location>
        <begin position="3"/>
        <end position="158"/>
    </location>
</feature>
<dbReference type="EMBL" id="LAZR01000121">
    <property type="protein sequence ID" value="KKN89233.1"/>
    <property type="molecule type" value="Genomic_DNA"/>
</dbReference>
<dbReference type="PROSITE" id="PS51352">
    <property type="entry name" value="THIOREDOXIN_2"/>
    <property type="match status" value="1"/>
</dbReference>
<evidence type="ECO:0000256" key="4">
    <source>
        <dbReference type="ARBA" id="ARBA00023284"/>
    </source>
</evidence>
<evidence type="ECO:0000313" key="6">
    <source>
        <dbReference type="EMBL" id="KKN89233.1"/>
    </source>
</evidence>
<gene>
    <name evidence="6" type="ORF">LCGC14_0240490</name>
</gene>
<dbReference type="CDD" id="cd03013">
    <property type="entry name" value="PRX5_like"/>
    <property type="match status" value="1"/>
</dbReference>